<evidence type="ECO:0000256" key="3">
    <source>
        <dbReference type="SAM" id="MobiDB-lite"/>
    </source>
</evidence>
<name>A0A5J4W0B8_9EUKA</name>
<evidence type="ECO:0000256" key="2">
    <source>
        <dbReference type="RuleBase" id="RU003844"/>
    </source>
</evidence>
<evidence type="ECO:0000256" key="1">
    <source>
        <dbReference type="ARBA" id="ARBA00008842"/>
    </source>
</evidence>
<evidence type="ECO:0000313" key="4">
    <source>
        <dbReference type="EMBL" id="KAA6387966.1"/>
    </source>
</evidence>
<dbReference type="PANTHER" id="PTHR10972">
    <property type="entry name" value="OXYSTEROL-BINDING PROTEIN-RELATED"/>
    <property type="match status" value="1"/>
</dbReference>
<dbReference type="AlphaFoldDB" id="A0A5J4W0B8"/>
<dbReference type="GO" id="GO:0032934">
    <property type="term" value="F:sterol binding"/>
    <property type="evidence" value="ECO:0007669"/>
    <property type="project" value="TreeGrafter"/>
</dbReference>
<dbReference type="Gene3D" id="2.40.160.120">
    <property type="match status" value="1"/>
</dbReference>
<dbReference type="Proteomes" id="UP000324800">
    <property type="component" value="Unassembled WGS sequence"/>
</dbReference>
<dbReference type="GO" id="GO:0016020">
    <property type="term" value="C:membrane"/>
    <property type="evidence" value="ECO:0007669"/>
    <property type="project" value="TreeGrafter"/>
</dbReference>
<dbReference type="Gene3D" id="3.30.70.3490">
    <property type="match status" value="1"/>
</dbReference>
<dbReference type="OrthoDB" id="14833at2759"/>
<dbReference type="InterPro" id="IPR037239">
    <property type="entry name" value="OSBP_sf"/>
</dbReference>
<dbReference type="PANTHER" id="PTHR10972:SF102">
    <property type="entry name" value="OXYSTEROL-BINDING PROTEIN"/>
    <property type="match status" value="1"/>
</dbReference>
<dbReference type="EMBL" id="SNRW01004169">
    <property type="protein sequence ID" value="KAA6387966.1"/>
    <property type="molecule type" value="Genomic_DNA"/>
</dbReference>
<dbReference type="PROSITE" id="PS01013">
    <property type="entry name" value="OSBP"/>
    <property type="match status" value="1"/>
</dbReference>
<dbReference type="InterPro" id="IPR018494">
    <property type="entry name" value="Oxysterol-bd_CS"/>
</dbReference>
<organism evidence="4 5">
    <name type="scientific">Streblomastix strix</name>
    <dbReference type="NCBI Taxonomy" id="222440"/>
    <lineage>
        <taxon>Eukaryota</taxon>
        <taxon>Metamonada</taxon>
        <taxon>Preaxostyla</taxon>
        <taxon>Oxymonadida</taxon>
        <taxon>Streblomastigidae</taxon>
        <taxon>Streblomastix</taxon>
    </lineage>
</organism>
<dbReference type="InterPro" id="IPR000648">
    <property type="entry name" value="Oxysterol-bd"/>
</dbReference>
<accession>A0A5J4W0B8</accession>
<proteinExistence type="inferred from homology"/>
<feature type="compositionally biased region" description="Basic and acidic residues" evidence="3">
    <location>
        <begin position="535"/>
        <end position="550"/>
    </location>
</feature>
<dbReference type="SUPFAM" id="SSF144000">
    <property type="entry name" value="Oxysterol-binding protein-like"/>
    <property type="match status" value="1"/>
</dbReference>
<protein>
    <submittedName>
        <fullName evidence="4">Putative Oxysterol-binding protein</fullName>
    </submittedName>
</protein>
<evidence type="ECO:0000313" key="5">
    <source>
        <dbReference type="Proteomes" id="UP000324800"/>
    </source>
</evidence>
<dbReference type="Pfam" id="PF01237">
    <property type="entry name" value="Oxysterol_BP"/>
    <property type="match status" value="1"/>
</dbReference>
<gene>
    <name evidence="4" type="ORF">EZS28_016508</name>
</gene>
<dbReference type="GO" id="GO:0005829">
    <property type="term" value="C:cytosol"/>
    <property type="evidence" value="ECO:0007669"/>
    <property type="project" value="TreeGrafter"/>
</dbReference>
<sequence>MSEQVDTPIENIVEADDVGFLEEMIVVFDEEEEVVDNNRSILFDVAKQAVKNGGDLTRITRQFLHLPILHTAIRCEDPVDRIAHITRFFLSGFHVRPRGVHKPFNPTLGEIFRCYWQHPDNSKTWFIGEQVSHHPPISAFYFENTDWQYAIEGSIEIKSNFTGLSAGTIMHGTIRLYLLDRKEVYLITYPTYYARGVVIGTLRLETVGETSILCYETGLQAKVNFKAKPMSGGEYNQVNAQITLLGNSGPTYQGQVQKKESTFGKGMNWMKKALSGSSQSGDSSDHELPALITMQGDWTEKILARDNRKPPKLFAPNDIQSIYDRSKPIIPSESSSSNQSGNPWVLFFSVVSSPFMPKNTVHIQYQQAIESRVVWKDLSLALKSKDYDLANEKKTIVEDASRARAKEREKQGIGLRQHYFHWVKTQLGSSISLGEEEGKWIFNYSLIRDYQEKEKQWIEENVGASSGFVYPKSLRILSPYNMPDQQTLLPPPKRSQEDIKLDRDTRCSDFIGTLDEVEKMTNKPLGPMWPMEIQNKSEEKENKEDQKEDMIQQDQATE</sequence>
<comment type="caution">
    <text evidence="4">The sequence shown here is derived from an EMBL/GenBank/DDBJ whole genome shotgun (WGS) entry which is preliminary data.</text>
</comment>
<feature type="region of interest" description="Disordered" evidence="3">
    <location>
        <begin position="521"/>
        <end position="558"/>
    </location>
</feature>
<reference evidence="4 5" key="1">
    <citation type="submission" date="2019-03" db="EMBL/GenBank/DDBJ databases">
        <title>Single cell metagenomics reveals metabolic interactions within the superorganism composed of flagellate Streblomastix strix and complex community of Bacteroidetes bacteria on its surface.</title>
        <authorList>
            <person name="Treitli S.C."/>
            <person name="Kolisko M."/>
            <person name="Husnik F."/>
            <person name="Keeling P."/>
            <person name="Hampl V."/>
        </authorList>
    </citation>
    <scope>NUCLEOTIDE SEQUENCE [LARGE SCALE GENOMIC DNA]</scope>
    <source>
        <strain evidence="4">ST1C</strain>
    </source>
</reference>
<comment type="similarity">
    <text evidence="1 2">Belongs to the OSBP family.</text>
</comment>